<reference evidence="1" key="1">
    <citation type="submission" date="2022-11" db="EMBL/GenBank/DDBJ databases">
        <title>Genome Sequence of Boeremia exigua.</title>
        <authorList>
            <person name="Buettner E."/>
        </authorList>
    </citation>
    <scope>NUCLEOTIDE SEQUENCE</scope>
    <source>
        <strain evidence="1">CU02</strain>
    </source>
</reference>
<organism evidence="1 2">
    <name type="scientific">Boeremia exigua</name>
    <dbReference type="NCBI Taxonomy" id="749465"/>
    <lineage>
        <taxon>Eukaryota</taxon>
        <taxon>Fungi</taxon>
        <taxon>Dikarya</taxon>
        <taxon>Ascomycota</taxon>
        <taxon>Pezizomycotina</taxon>
        <taxon>Dothideomycetes</taxon>
        <taxon>Pleosporomycetidae</taxon>
        <taxon>Pleosporales</taxon>
        <taxon>Pleosporineae</taxon>
        <taxon>Didymellaceae</taxon>
        <taxon>Boeremia</taxon>
    </lineage>
</organism>
<evidence type="ECO:0000313" key="1">
    <source>
        <dbReference type="EMBL" id="KAJ8110233.1"/>
    </source>
</evidence>
<accession>A0ACC2I5L1</accession>
<dbReference type="EMBL" id="JAPHNI010000521">
    <property type="protein sequence ID" value="KAJ8110233.1"/>
    <property type="molecule type" value="Genomic_DNA"/>
</dbReference>
<evidence type="ECO:0000313" key="2">
    <source>
        <dbReference type="Proteomes" id="UP001153331"/>
    </source>
</evidence>
<protein>
    <submittedName>
        <fullName evidence="1">Uncharacterized protein</fullName>
    </submittedName>
</protein>
<comment type="caution">
    <text evidence="1">The sequence shown here is derived from an EMBL/GenBank/DDBJ whole genome shotgun (WGS) entry which is preliminary data.</text>
</comment>
<name>A0ACC2I5L1_9PLEO</name>
<keyword evidence="2" id="KW-1185">Reference proteome</keyword>
<gene>
    <name evidence="1" type="ORF">OPT61_g6870</name>
</gene>
<proteinExistence type="predicted"/>
<sequence length="202" mass="22405">MTLPASYVPLASSLGHVSAETLSTGVTLHTSSQIRDLSIHRDVHPGALQVPTRALQGVSIEKDSTKLHVWIRTDERPLHYDSRSGVNHDGLNQTIRDIGGRHRDVVVGNSSRGYYKYGLEFNDHIWLTIPNGDGAAVGSYAEQYTEVKDEHELFKYMGQVKDGRRTLKSIGTIAKSEIAGKTYDHNLYNCATFATDLAKRLI</sequence>
<dbReference type="Proteomes" id="UP001153331">
    <property type="component" value="Unassembled WGS sequence"/>
</dbReference>